<evidence type="ECO:0000256" key="2">
    <source>
        <dbReference type="ARBA" id="ARBA00022475"/>
    </source>
</evidence>
<gene>
    <name evidence="11" type="ORF">HDF25_002392</name>
</gene>
<feature type="transmembrane region" description="Helical" evidence="7">
    <location>
        <begin position="210"/>
        <end position="229"/>
    </location>
</feature>
<name>A0A7X0J406_9SPHI</name>
<evidence type="ECO:0000259" key="9">
    <source>
        <dbReference type="Pfam" id="PF22571"/>
    </source>
</evidence>
<proteinExistence type="predicted"/>
<dbReference type="PANTHER" id="PTHR33885:SF3">
    <property type="entry name" value="PHAGE SHOCK PROTEIN C"/>
    <property type="match status" value="1"/>
</dbReference>
<keyword evidence="3 7" id="KW-0812">Transmembrane</keyword>
<keyword evidence="6" id="KW-0175">Coiled coil</keyword>
<feature type="transmembrane region" description="Helical" evidence="7">
    <location>
        <begin position="287"/>
        <end position="307"/>
    </location>
</feature>
<sequence>MKKTLNINIGNSIIHIEEDACELLTNYLMEVKQHFGKSADDFEIVTDIENRIAEMFTEILHTQQKQVIELADVQVVIGMMGSVRDFEEQSDEEPSVGYSNPYGSSFAERKIYRDTEEGMVAGVCSGLSHYLKMDVSILRIVAVLTVLLGGSGLIAYLILWIAIPRALTRSEKMSMKGEAVNLQGFKKNFEEELSNLKENLSHANEHLKPFVKHSGTFITEFIAVLGTFLQGTGKVIFKFIAITLMLIGSVCLLADFVALAAVLGVWYSGAAQVFPFSIVNGAFLTPFAIAAFITIAIPLLGLVLFSVRIAFNSRATNKMVSYGLLLIWLCAFSVSIFFVAKVGGEFKEQASFTQNQPLKAYPVYTLEIDKSMFFSKEDSLRYRLNSADYVGKIIQKNSDGSSSLPRNVKIRIEPVEGNIPSLTECYSSQGRDFATALNHAKNIGYDFIQKDSLLKFSPEIHLMKRANWRDQRIELTVKLPVGTKVSMNKNLDRYINGFSLWECDDENNMDDRYVGVMTAEGLKCATEHK</sequence>
<feature type="domain" description="PspC-related ToastRack" evidence="10">
    <location>
        <begin position="397"/>
        <end position="525"/>
    </location>
</feature>
<evidence type="ECO:0000256" key="5">
    <source>
        <dbReference type="ARBA" id="ARBA00023136"/>
    </source>
</evidence>
<accession>A0A7X0J406</accession>
<dbReference type="InterPro" id="IPR007168">
    <property type="entry name" value="Phageshock_PspC_N"/>
</dbReference>
<dbReference type="Pfam" id="PF04024">
    <property type="entry name" value="PspC"/>
    <property type="match status" value="1"/>
</dbReference>
<protein>
    <submittedName>
        <fullName evidence="11">Phage shock protein PspC (Stress-responsive transcriptional regulator)</fullName>
    </submittedName>
</protein>
<keyword evidence="5 7" id="KW-0472">Membrane</keyword>
<feature type="domain" description="PspC-related transmembrane region" evidence="9">
    <location>
        <begin position="210"/>
        <end position="346"/>
    </location>
</feature>
<evidence type="ECO:0000313" key="11">
    <source>
        <dbReference type="EMBL" id="MBB6500244.1"/>
    </source>
</evidence>
<feature type="domain" description="Phage shock protein PspC N-terminal" evidence="8">
    <location>
        <begin position="109"/>
        <end position="165"/>
    </location>
</feature>
<organism evidence="11 12">
    <name type="scientific">Pedobacter cryoconitis</name>
    <dbReference type="NCBI Taxonomy" id="188932"/>
    <lineage>
        <taxon>Bacteria</taxon>
        <taxon>Pseudomonadati</taxon>
        <taxon>Bacteroidota</taxon>
        <taxon>Sphingobacteriia</taxon>
        <taxon>Sphingobacteriales</taxon>
        <taxon>Sphingobacteriaceae</taxon>
        <taxon>Pedobacter</taxon>
    </lineage>
</organism>
<evidence type="ECO:0000256" key="1">
    <source>
        <dbReference type="ARBA" id="ARBA00004162"/>
    </source>
</evidence>
<evidence type="ECO:0000313" key="12">
    <source>
        <dbReference type="Proteomes" id="UP000521017"/>
    </source>
</evidence>
<dbReference type="Pfam" id="PF22571">
    <property type="entry name" value="LiaI-LiaF-TM_PspC"/>
    <property type="match status" value="1"/>
</dbReference>
<comment type="subcellular location">
    <subcellularLocation>
        <location evidence="1">Cell membrane</location>
        <topology evidence="1">Single-pass membrane protein</topology>
    </subcellularLocation>
</comment>
<keyword evidence="4 7" id="KW-1133">Transmembrane helix</keyword>
<evidence type="ECO:0000256" key="3">
    <source>
        <dbReference type="ARBA" id="ARBA00022692"/>
    </source>
</evidence>
<reference evidence="11 12" key="1">
    <citation type="submission" date="2020-08" db="EMBL/GenBank/DDBJ databases">
        <title>Genomic Encyclopedia of Type Strains, Phase IV (KMG-V): Genome sequencing to study the core and pangenomes of soil and plant-associated prokaryotes.</title>
        <authorList>
            <person name="Whitman W."/>
        </authorList>
    </citation>
    <scope>NUCLEOTIDE SEQUENCE [LARGE SCALE GENOMIC DNA]</scope>
    <source>
        <strain evidence="11 12">M2T3</strain>
    </source>
</reference>
<evidence type="ECO:0000256" key="4">
    <source>
        <dbReference type="ARBA" id="ARBA00022989"/>
    </source>
</evidence>
<dbReference type="Proteomes" id="UP000521017">
    <property type="component" value="Unassembled WGS sequence"/>
</dbReference>
<dbReference type="InterPro" id="IPR054319">
    <property type="entry name" value="PspC-rel_ToastRack"/>
</dbReference>
<evidence type="ECO:0000256" key="6">
    <source>
        <dbReference type="SAM" id="Coils"/>
    </source>
</evidence>
<dbReference type="InterPro" id="IPR054321">
    <property type="entry name" value="PspC-rel_TM"/>
</dbReference>
<dbReference type="EMBL" id="JACHCC010000006">
    <property type="protein sequence ID" value="MBB6500244.1"/>
    <property type="molecule type" value="Genomic_DNA"/>
</dbReference>
<evidence type="ECO:0000256" key="7">
    <source>
        <dbReference type="SAM" id="Phobius"/>
    </source>
</evidence>
<feature type="coiled-coil region" evidence="6">
    <location>
        <begin position="179"/>
        <end position="206"/>
    </location>
</feature>
<evidence type="ECO:0000259" key="10">
    <source>
        <dbReference type="Pfam" id="PF22744"/>
    </source>
</evidence>
<evidence type="ECO:0000259" key="8">
    <source>
        <dbReference type="Pfam" id="PF04024"/>
    </source>
</evidence>
<dbReference type="PANTHER" id="PTHR33885">
    <property type="entry name" value="PHAGE SHOCK PROTEIN C"/>
    <property type="match status" value="1"/>
</dbReference>
<dbReference type="AlphaFoldDB" id="A0A7X0J406"/>
<feature type="transmembrane region" description="Helical" evidence="7">
    <location>
        <begin position="241"/>
        <end position="267"/>
    </location>
</feature>
<keyword evidence="2" id="KW-1003">Cell membrane</keyword>
<feature type="transmembrane region" description="Helical" evidence="7">
    <location>
        <begin position="137"/>
        <end position="163"/>
    </location>
</feature>
<dbReference type="RefSeq" id="WP_184624963.1">
    <property type="nucleotide sequence ID" value="NZ_JACHCC010000006.1"/>
</dbReference>
<feature type="transmembrane region" description="Helical" evidence="7">
    <location>
        <begin position="319"/>
        <end position="340"/>
    </location>
</feature>
<dbReference type="Pfam" id="PF22744">
    <property type="entry name" value="Toast-rack_PspC-Cterm"/>
    <property type="match status" value="1"/>
</dbReference>
<dbReference type="InterPro" id="IPR052027">
    <property type="entry name" value="PspC"/>
</dbReference>
<comment type="caution">
    <text evidence="11">The sequence shown here is derived from an EMBL/GenBank/DDBJ whole genome shotgun (WGS) entry which is preliminary data.</text>
</comment>
<dbReference type="GO" id="GO:0005886">
    <property type="term" value="C:plasma membrane"/>
    <property type="evidence" value="ECO:0007669"/>
    <property type="project" value="UniProtKB-SubCell"/>
</dbReference>